<dbReference type="AlphaFoldDB" id="A0A8J9Z6D9"/>
<keyword evidence="3" id="KW-1185">Reference proteome</keyword>
<dbReference type="EMBL" id="OV696701">
    <property type="protein sequence ID" value="CAH1248567.1"/>
    <property type="molecule type" value="Genomic_DNA"/>
</dbReference>
<feature type="region of interest" description="Disordered" evidence="1">
    <location>
        <begin position="1"/>
        <end position="29"/>
    </location>
</feature>
<evidence type="ECO:0000256" key="1">
    <source>
        <dbReference type="SAM" id="MobiDB-lite"/>
    </source>
</evidence>
<organism evidence="2 3">
    <name type="scientific">Branchiostoma lanceolatum</name>
    <name type="common">Common lancelet</name>
    <name type="synonym">Amphioxus lanceolatum</name>
    <dbReference type="NCBI Taxonomy" id="7740"/>
    <lineage>
        <taxon>Eukaryota</taxon>
        <taxon>Metazoa</taxon>
        <taxon>Chordata</taxon>
        <taxon>Cephalochordata</taxon>
        <taxon>Leptocardii</taxon>
        <taxon>Amphioxiformes</taxon>
        <taxon>Branchiostomatidae</taxon>
        <taxon>Branchiostoma</taxon>
    </lineage>
</organism>
<evidence type="ECO:0000313" key="3">
    <source>
        <dbReference type="Proteomes" id="UP000838412"/>
    </source>
</evidence>
<accession>A0A8J9Z6D9</accession>
<protein>
    <submittedName>
        <fullName evidence="2">Hypp8252 protein</fullName>
    </submittedName>
</protein>
<dbReference type="Proteomes" id="UP000838412">
    <property type="component" value="Chromosome 16"/>
</dbReference>
<dbReference type="OrthoDB" id="439917at2759"/>
<proteinExistence type="predicted"/>
<evidence type="ECO:0000313" key="2">
    <source>
        <dbReference type="EMBL" id="CAH1248567.1"/>
    </source>
</evidence>
<gene>
    <name evidence="2" type="primary">Hypp8252</name>
    <name evidence="2" type="ORF">BLAG_LOCUS9890</name>
</gene>
<reference evidence="2" key="1">
    <citation type="submission" date="2022-01" db="EMBL/GenBank/DDBJ databases">
        <authorList>
            <person name="Braso-Vives M."/>
        </authorList>
    </citation>
    <scope>NUCLEOTIDE SEQUENCE</scope>
</reference>
<name>A0A8J9Z6D9_BRALA</name>
<sequence length="141" mass="16204">MARDFRETEMKELNQGMERIKDERKRKEEERKKKLWEQIRGNYQHFTGNSQLRGALASLPATDVIAAKLKQLRGKKEQQEPKDRRGALVGIFKLKGYLDEASSDCWTLQAPPAPAALRSHRDLLMSQVNDLQGKLTQVVKS</sequence>